<dbReference type="EMBL" id="LQYI01000099">
    <property type="protein sequence ID" value="KYC64501.1"/>
    <property type="molecule type" value="Genomic_DNA"/>
</dbReference>
<sequence>MHMEQDLIKALRTVVKEEIEPVLNRLDRIELKFDNLTSEVRSGMRHLEDTIRDHRVVIDVLQRYSDDK</sequence>
<proteinExistence type="predicted"/>
<organism evidence="1 2">
    <name type="scientific">Heyndrickxia coagulans</name>
    <name type="common">Weizmannia coagulans</name>
    <dbReference type="NCBI Taxonomy" id="1398"/>
    <lineage>
        <taxon>Bacteria</taxon>
        <taxon>Bacillati</taxon>
        <taxon>Bacillota</taxon>
        <taxon>Bacilli</taxon>
        <taxon>Bacillales</taxon>
        <taxon>Bacillaceae</taxon>
        <taxon>Heyndrickxia</taxon>
    </lineage>
</organism>
<evidence type="ECO:0000313" key="2">
    <source>
        <dbReference type="Proteomes" id="UP000075304"/>
    </source>
</evidence>
<dbReference type="AlphaFoldDB" id="A0A150K586"/>
<name>A0A150K586_HEYCO</name>
<dbReference type="PATRIC" id="fig|1398.25.peg.605"/>
<dbReference type="Proteomes" id="UP000075304">
    <property type="component" value="Unassembled WGS sequence"/>
</dbReference>
<protein>
    <submittedName>
        <fullName evidence="1">Uncharacterized protein</fullName>
    </submittedName>
</protein>
<accession>A0A150K586</accession>
<gene>
    <name evidence="1" type="ORF">B4099_1017</name>
</gene>
<reference evidence="1 2" key="1">
    <citation type="submission" date="2016-01" db="EMBL/GenBank/DDBJ databases">
        <title>Genome Sequences of Twelve Sporeforming Bacillus Species Isolated from Foods.</title>
        <authorList>
            <person name="Berendsen E.M."/>
            <person name="Wells-Bennik M.H."/>
            <person name="Krawcyk A.O."/>
            <person name="De Jong A."/>
            <person name="Holsappel S."/>
            <person name="Eijlander R.T."/>
            <person name="Kuipers O.P."/>
        </authorList>
    </citation>
    <scope>NUCLEOTIDE SEQUENCE [LARGE SCALE GENOMIC DNA]</scope>
    <source>
        <strain evidence="1 2">B4099</strain>
    </source>
</reference>
<evidence type="ECO:0000313" key="1">
    <source>
        <dbReference type="EMBL" id="KYC64501.1"/>
    </source>
</evidence>
<comment type="caution">
    <text evidence="1">The sequence shown here is derived from an EMBL/GenBank/DDBJ whole genome shotgun (WGS) entry which is preliminary data.</text>
</comment>